<evidence type="ECO:0000313" key="1">
    <source>
        <dbReference type="EMBL" id="OYR14471.1"/>
    </source>
</evidence>
<organism evidence="1 2">
    <name type="scientific">Brucella rhizosphaerae</name>
    <dbReference type="NCBI Taxonomy" id="571254"/>
    <lineage>
        <taxon>Bacteria</taxon>
        <taxon>Pseudomonadati</taxon>
        <taxon>Pseudomonadota</taxon>
        <taxon>Alphaproteobacteria</taxon>
        <taxon>Hyphomicrobiales</taxon>
        <taxon>Brucellaceae</taxon>
        <taxon>Brucella/Ochrobactrum group</taxon>
        <taxon>Brucella</taxon>
    </lineage>
</organism>
<reference evidence="1 2" key="1">
    <citation type="submission" date="2017-07" db="EMBL/GenBank/DDBJ databases">
        <title>Phylogenetic study on the rhizospheric bacterium Ochrobactrum sp. A44.</title>
        <authorList>
            <person name="Krzyzanowska D.M."/>
            <person name="Ossowicki A."/>
            <person name="Rajewska M."/>
            <person name="Maciag T."/>
            <person name="Kaczynski Z."/>
            <person name="Czerwicka M."/>
            <person name="Jafra S."/>
        </authorList>
    </citation>
    <scope>NUCLEOTIDE SEQUENCE [LARGE SCALE GENOMIC DNA]</scope>
    <source>
        <strain evidence="1 2">PR17</strain>
    </source>
</reference>
<accession>A0A256FJ50</accession>
<proteinExistence type="predicted"/>
<name>A0A256FJ50_9HYPH</name>
<sequence>MLHAFRVLCAHEGKLQIQTVQRDWQLSSRIFGLTGPE</sequence>
<keyword evidence="2" id="KW-1185">Reference proteome</keyword>
<gene>
    <name evidence="1" type="ORF">CEV32_0474</name>
</gene>
<dbReference type="Proteomes" id="UP000216345">
    <property type="component" value="Unassembled WGS sequence"/>
</dbReference>
<evidence type="ECO:0000313" key="2">
    <source>
        <dbReference type="Proteomes" id="UP000216345"/>
    </source>
</evidence>
<dbReference type="AlphaFoldDB" id="A0A256FJ50"/>
<dbReference type="EMBL" id="NNRK01000026">
    <property type="protein sequence ID" value="OYR14471.1"/>
    <property type="molecule type" value="Genomic_DNA"/>
</dbReference>
<protein>
    <submittedName>
        <fullName evidence="1">Uncharacterized protein</fullName>
    </submittedName>
</protein>
<comment type="caution">
    <text evidence="1">The sequence shown here is derived from an EMBL/GenBank/DDBJ whole genome shotgun (WGS) entry which is preliminary data.</text>
</comment>